<dbReference type="PANTHER" id="PTHR22779:SF6">
    <property type="entry name" value="SD17342P"/>
    <property type="match status" value="1"/>
</dbReference>
<sequence>MNSTLPAPYYQTSLRIPTPARFDLDLQVENISWPSLYDPRIDFGAHPGAGPVQPGGKYLTHVDDVFRFTLYWTLIFYVPLYILVGTYAFLNVLFPPTRRRVAQSPHRDAAHETPAVPRSSVSSLHRSANAGDGHGRPRPRLNVRRTRLTFALVVFFAFVVLSFFSAVSGAAIMGFVIAGVYKAGGFWVSTWVPFIWAVIHGLVGLLGIWPSVIDII</sequence>
<proteinExistence type="inferred from homology"/>
<dbReference type="Proteomes" id="UP000053989">
    <property type="component" value="Unassembled WGS sequence"/>
</dbReference>
<evidence type="ECO:0000256" key="2">
    <source>
        <dbReference type="ARBA" id="ARBA00006325"/>
    </source>
</evidence>
<evidence type="ECO:0000256" key="5">
    <source>
        <dbReference type="ARBA" id="ARBA00023136"/>
    </source>
</evidence>
<accession>A0A0C3DU63</accession>
<evidence type="ECO:0000313" key="9">
    <source>
        <dbReference type="Proteomes" id="UP000053989"/>
    </source>
</evidence>
<feature type="transmembrane region" description="Helical" evidence="7">
    <location>
        <begin position="70"/>
        <end position="94"/>
    </location>
</feature>
<gene>
    <name evidence="8" type="ORF">SCLCIDRAFT_125663</name>
</gene>
<keyword evidence="9" id="KW-1185">Reference proteome</keyword>
<evidence type="ECO:0000256" key="6">
    <source>
        <dbReference type="SAM" id="MobiDB-lite"/>
    </source>
</evidence>
<dbReference type="OrthoDB" id="2131401at2759"/>
<feature type="region of interest" description="Disordered" evidence="6">
    <location>
        <begin position="104"/>
        <end position="139"/>
    </location>
</feature>
<dbReference type="STRING" id="1036808.A0A0C3DU63"/>
<keyword evidence="3 7" id="KW-0812">Transmembrane</keyword>
<dbReference type="EMBL" id="KN822070">
    <property type="protein sequence ID" value="KIM59729.1"/>
    <property type="molecule type" value="Genomic_DNA"/>
</dbReference>
<evidence type="ECO:0000313" key="8">
    <source>
        <dbReference type="EMBL" id="KIM59729.1"/>
    </source>
</evidence>
<dbReference type="GO" id="GO:0016020">
    <property type="term" value="C:membrane"/>
    <property type="evidence" value="ECO:0007669"/>
    <property type="project" value="UniProtKB-SubCell"/>
</dbReference>
<organism evidence="8 9">
    <name type="scientific">Scleroderma citrinum Foug A</name>
    <dbReference type="NCBI Taxonomy" id="1036808"/>
    <lineage>
        <taxon>Eukaryota</taxon>
        <taxon>Fungi</taxon>
        <taxon>Dikarya</taxon>
        <taxon>Basidiomycota</taxon>
        <taxon>Agaricomycotina</taxon>
        <taxon>Agaricomycetes</taxon>
        <taxon>Agaricomycetidae</taxon>
        <taxon>Boletales</taxon>
        <taxon>Sclerodermatineae</taxon>
        <taxon>Sclerodermataceae</taxon>
        <taxon>Scleroderma</taxon>
    </lineage>
</organism>
<reference evidence="8 9" key="1">
    <citation type="submission" date="2014-04" db="EMBL/GenBank/DDBJ databases">
        <authorList>
            <consortium name="DOE Joint Genome Institute"/>
            <person name="Kuo A."/>
            <person name="Kohler A."/>
            <person name="Nagy L.G."/>
            <person name="Floudas D."/>
            <person name="Copeland A."/>
            <person name="Barry K.W."/>
            <person name="Cichocki N."/>
            <person name="Veneault-Fourrey C."/>
            <person name="LaButti K."/>
            <person name="Lindquist E.A."/>
            <person name="Lipzen A."/>
            <person name="Lundell T."/>
            <person name="Morin E."/>
            <person name="Murat C."/>
            <person name="Sun H."/>
            <person name="Tunlid A."/>
            <person name="Henrissat B."/>
            <person name="Grigoriev I.V."/>
            <person name="Hibbett D.S."/>
            <person name="Martin F."/>
            <person name="Nordberg H.P."/>
            <person name="Cantor M.N."/>
            <person name="Hua S.X."/>
        </authorList>
    </citation>
    <scope>NUCLEOTIDE SEQUENCE [LARGE SCALE GENOMIC DNA]</scope>
    <source>
        <strain evidence="8 9">Foug A</strain>
    </source>
</reference>
<evidence type="ECO:0000256" key="4">
    <source>
        <dbReference type="ARBA" id="ARBA00022989"/>
    </source>
</evidence>
<comment type="similarity">
    <text evidence="2">Belongs to the TMEM170 family.</text>
</comment>
<keyword evidence="5 7" id="KW-0472">Membrane</keyword>
<evidence type="ECO:0000256" key="3">
    <source>
        <dbReference type="ARBA" id="ARBA00022692"/>
    </source>
</evidence>
<dbReference type="InParanoid" id="A0A0C3DU63"/>
<feature type="transmembrane region" description="Helical" evidence="7">
    <location>
        <begin position="148"/>
        <end position="181"/>
    </location>
</feature>
<evidence type="ECO:0000256" key="1">
    <source>
        <dbReference type="ARBA" id="ARBA00004141"/>
    </source>
</evidence>
<evidence type="ECO:0000256" key="7">
    <source>
        <dbReference type="SAM" id="Phobius"/>
    </source>
</evidence>
<comment type="subcellular location">
    <subcellularLocation>
        <location evidence="1">Membrane</location>
        <topology evidence="1">Multi-pass membrane protein</topology>
    </subcellularLocation>
</comment>
<dbReference type="HOGENOM" id="CLU_071343_0_0_1"/>
<protein>
    <recommendedName>
        <fullName evidence="10">Integral membrane protein</fullName>
    </recommendedName>
</protein>
<evidence type="ECO:0008006" key="10">
    <source>
        <dbReference type="Google" id="ProtNLM"/>
    </source>
</evidence>
<dbReference type="PANTHER" id="PTHR22779">
    <property type="entry name" value="SD17342P"/>
    <property type="match status" value="1"/>
</dbReference>
<feature type="transmembrane region" description="Helical" evidence="7">
    <location>
        <begin position="193"/>
        <end position="213"/>
    </location>
</feature>
<dbReference type="InterPro" id="IPR019334">
    <property type="entry name" value="TMEM170A/B/YPR153W-like"/>
</dbReference>
<name>A0A0C3DU63_9AGAM</name>
<keyword evidence="4 7" id="KW-1133">Transmembrane helix</keyword>
<dbReference type="AlphaFoldDB" id="A0A0C3DU63"/>
<reference evidence="9" key="2">
    <citation type="submission" date="2015-01" db="EMBL/GenBank/DDBJ databases">
        <title>Evolutionary Origins and Diversification of the Mycorrhizal Mutualists.</title>
        <authorList>
            <consortium name="DOE Joint Genome Institute"/>
            <consortium name="Mycorrhizal Genomics Consortium"/>
            <person name="Kohler A."/>
            <person name="Kuo A."/>
            <person name="Nagy L.G."/>
            <person name="Floudas D."/>
            <person name="Copeland A."/>
            <person name="Barry K.W."/>
            <person name="Cichocki N."/>
            <person name="Veneault-Fourrey C."/>
            <person name="LaButti K."/>
            <person name="Lindquist E.A."/>
            <person name="Lipzen A."/>
            <person name="Lundell T."/>
            <person name="Morin E."/>
            <person name="Murat C."/>
            <person name="Riley R."/>
            <person name="Ohm R."/>
            <person name="Sun H."/>
            <person name="Tunlid A."/>
            <person name="Henrissat B."/>
            <person name="Grigoriev I.V."/>
            <person name="Hibbett D.S."/>
            <person name="Martin F."/>
        </authorList>
    </citation>
    <scope>NUCLEOTIDE SEQUENCE [LARGE SCALE GENOMIC DNA]</scope>
    <source>
        <strain evidence="9">Foug A</strain>
    </source>
</reference>